<dbReference type="GO" id="GO:0043047">
    <property type="term" value="F:single-stranded telomeric DNA binding"/>
    <property type="evidence" value="ECO:0007669"/>
    <property type="project" value="InterPro"/>
</dbReference>
<dbReference type="AlphaFoldDB" id="A0AAD4KVK2"/>
<keyword evidence="2" id="KW-1185">Reference proteome</keyword>
<dbReference type="GO" id="GO:1990879">
    <property type="term" value="C:CST complex"/>
    <property type="evidence" value="ECO:0007669"/>
    <property type="project" value="InterPro"/>
</dbReference>
<comment type="caution">
    <text evidence="1">The sequence shown here is derived from an EMBL/GenBank/DDBJ whole genome shotgun (WGS) entry which is preliminary data.</text>
</comment>
<accession>A0AAD4KVK2</accession>
<dbReference type="Pfam" id="PF12658">
    <property type="entry name" value="Ten1"/>
    <property type="match status" value="1"/>
</dbReference>
<gene>
    <name evidence="1" type="ORF">BGW36DRAFT_295884</name>
</gene>
<dbReference type="GO" id="GO:0016233">
    <property type="term" value="P:telomere capping"/>
    <property type="evidence" value="ECO:0007669"/>
    <property type="project" value="InterPro"/>
</dbReference>
<reference evidence="1" key="1">
    <citation type="submission" date="2021-12" db="EMBL/GenBank/DDBJ databases">
        <title>Convergent genome expansion in fungi linked to evolution of root-endophyte symbiosis.</title>
        <authorList>
            <consortium name="DOE Joint Genome Institute"/>
            <person name="Ke Y.-H."/>
            <person name="Bonito G."/>
            <person name="Liao H.-L."/>
            <person name="Looney B."/>
            <person name="Rojas-Flechas A."/>
            <person name="Nash J."/>
            <person name="Hameed K."/>
            <person name="Schadt C."/>
            <person name="Martin F."/>
            <person name="Crous P.W."/>
            <person name="Miettinen O."/>
            <person name="Magnuson J.K."/>
            <person name="Labbe J."/>
            <person name="Jacobson D."/>
            <person name="Doktycz M.J."/>
            <person name="Veneault-Fourrey C."/>
            <person name="Kuo A."/>
            <person name="Mondo S."/>
            <person name="Calhoun S."/>
            <person name="Riley R."/>
            <person name="Ohm R."/>
            <person name="LaButti K."/>
            <person name="Andreopoulos B."/>
            <person name="Pangilinan J."/>
            <person name="Nolan M."/>
            <person name="Tritt A."/>
            <person name="Clum A."/>
            <person name="Lipzen A."/>
            <person name="Daum C."/>
            <person name="Barry K."/>
            <person name="Grigoriev I.V."/>
            <person name="Vilgalys R."/>
        </authorList>
    </citation>
    <scope>NUCLEOTIDE SEQUENCE</scope>
    <source>
        <strain evidence="1">PMI_201</strain>
    </source>
</reference>
<dbReference type="Proteomes" id="UP001201262">
    <property type="component" value="Unassembled WGS sequence"/>
</dbReference>
<organism evidence="1 2">
    <name type="scientific">Talaromyces proteolyticus</name>
    <dbReference type="NCBI Taxonomy" id="1131652"/>
    <lineage>
        <taxon>Eukaryota</taxon>
        <taxon>Fungi</taxon>
        <taxon>Dikarya</taxon>
        <taxon>Ascomycota</taxon>
        <taxon>Pezizomycotina</taxon>
        <taxon>Eurotiomycetes</taxon>
        <taxon>Eurotiomycetidae</taxon>
        <taxon>Eurotiales</taxon>
        <taxon>Trichocomaceae</taxon>
        <taxon>Talaromyces</taxon>
        <taxon>Talaromyces sect. Bacilispori</taxon>
    </lineage>
</organism>
<name>A0AAD4KVK2_9EURO</name>
<dbReference type="InterPro" id="IPR024222">
    <property type="entry name" value="Ten1_fungal"/>
</dbReference>
<proteinExistence type="predicted"/>
<sequence>MNRPPPTTPVFITQLRSLPLHSKVRFLGCVNHYDVKTGRLGLEHKYPPLQSTKRDSANIERDLVNTKVCVDIYHVLNTIKADDLQVGAWLNVIGYVRSEPQTDSNEDDRKGRDLVDQIYVEAIMIHNAGAIDVGEYEQVLANMQEIKQRFDPPQ</sequence>
<dbReference type="Gene3D" id="2.40.50.140">
    <property type="entry name" value="Nucleic acid-binding proteins"/>
    <property type="match status" value="1"/>
</dbReference>
<evidence type="ECO:0000313" key="2">
    <source>
        <dbReference type="Proteomes" id="UP001201262"/>
    </source>
</evidence>
<dbReference type="EMBL" id="JAJTJA010000006">
    <property type="protein sequence ID" value="KAH8697089.1"/>
    <property type="molecule type" value="Genomic_DNA"/>
</dbReference>
<dbReference type="GeneID" id="70241505"/>
<dbReference type="InterPro" id="IPR012340">
    <property type="entry name" value="NA-bd_OB-fold"/>
</dbReference>
<protein>
    <submittedName>
        <fullName evidence="1">CST complex subunit Ten1</fullName>
    </submittedName>
</protein>
<evidence type="ECO:0000313" key="1">
    <source>
        <dbReference type="EMBL" id="KAH8697089.1"/>
    </source>
</evidence>
<dbReference type="RefSeq" id="XP_046071790.1">
    <property type="nucleotide sequence ID" value="XM_046211218.1"/>
</dbReference>